<comment type="subcellular location">
    <subcellularLocation>
        <location evidence="1">Membrane</location>
        <topology evidence="1">Multi-pass membrane protein</topology>
    </subcellularLocation>
</comment>
<reference evidence="7 8" key="1">
    <citation type="submission" date="2021-04" db="EMBL/GenBank/DDBJ databases">
        <authorList>
            <person name="Bliznina A."/>
        </authorList>
    </citation>
    <scope>NUCLEOTIDE SEQUENCE [LARGE SCALE GENOMIC DNA]</scope>
</reference>
<dbReference type="InterPro" id="IPR013057">
    <property type="entry name" value="AA_transpt_TM"/>
</dbReference>
<evidence type="ECO:0000256" key="5">
    <source>
        <dbReference type="SAM" id="Phobius"/>
    </source>
</evidence>
<feature type="transmembrane region" description="Helical" evidence="5">
    <location>
        <begin position="368"/>
        <end position="390"/>
    </location>
</feature>
<keyword evidence="3 5" id="KW-1133">Transmembrane helix</keyword>
<dbReference type="EMBL" id="OU015568">
    <property type="protein sequence ID" value="CAG5085718.1"/>
    <property type="molecule type" value="Genomic_DNA"/>
</dbReference>
<keyword evidence="4 5" id="KW-0472">Membrane</keyword>
<keyword evidence="2 5" id="KW-0812">Transmembrane</keyword>
<dbReference type="Pfam" id="PF01490">
    <property type="entry name" value="Aa_trans"/>
    <property type="match status" value="1"/>
</dbReference>
<feature type="domain" description="Amino acid transporter transmembrane" evidence="6">
    <location>
        <begin position="125"/>
        <end position="507"/>
    </location>
</feature>
<evidence type="ECO:0000256" key="4">
    <source>
        <dbReference type="ARBA" id="ARBA00023136"/>
    </source>
</evidence>
<feature type="transmembrane region" description="Helical" evidence="5">
    <location>
        <begin position="454"/>
        <end position="477"/>
    </location>
</feature>
<accession>A0ABN7RXV2</accession>
<dbReference type="PANTHER" id="PTHR22950">
    <property type="entry name" value="AMINO ACID TRANSPORTER"/>
    <property type="match status" value="1"/>
</dbReference>
<evidence type="ECO:0000256" key="1">
    <source>
        <dbReference type="ARBA" id="ARBA00004141"/>
    </source>
</evidence>
<dbReference type="Proteomes" id="UP001158576">
    <property type="component" value="Chromosome PAR"/>
</dbReference>
<dbReference type="PANTHER" id="PTHR22950:SF702">
    <property type="entry name" value="AMINO ACID TRANSPORTER PROTEIN"/>
    <property type="match status" value="1"/>
</dbReference>
<evidence type="ECO:0000256" key="2">
    <source>
        <dbReference type="ARBA" id="ARBA00022692"/>
    </source>
</evidence>
<feature type="transmembrane region" description="Helical" evidence="5">
    <location>
        <begin position="290"/>
        <end position="313"/>
    </location>
</feature>
<feature type="transmembrane region" description="Helical" evidence="5">
    <location>
        <begin position="429"/>
        <end position="448"/>
    </location>
</feature>
<evidence type="ECO:0000259" key="6">
    <source>
        <dbReference type="Pfam" id="PF01490"/>
    </source>
</evidence>
<sequence>MNWTVADWLNYFSSVFNLLNVAIGSGIIGLGSVAANMGIIPYMVFNVLVVAISIFTLNLVCKSATRVYKWEAENNANEMQKLNSTLDDEMNDDCEDIMESRHDHIMTSLEHIKITEFGNDELKRKDHPIAYSYEDIACVLFGKKVLIMNNICILFYLFSCICSYMTLIKDTMPDIAIGIVKMFNEEAEITNQWYNNGTLWLFLVFLLILFPLGCCKRIDFLGFTSAIGMFAMGTFVVMIVAKQPEVAGMCEDPGIDYPFRNKNNSDIIKFNHNITTECEVKFVNLSSQSIFSAGILIFAYMSHCNVLAIFAEVKTRSLERMNKVIYGALIPCTVLYMTAAIFAYSSFFNHTQPQLIQLYSFIHTDGSNAITVCNILVMTCIIFSIPLALYPARSTLWKLIHTFMPSFPAPFVPAELDLPRGKGRPFPAAIFYTLMVSIYLFVFCVVVSNADFGLFLALAGAVSGSTVIMIFPTMFHLKMENWDYKSFDNFCAFIILIFGVFILFGNTSLVLYKELSASE</sequence>
<feature type="transmembrane region" description="Helical" evidence="5">
    <location>
        <begin position="489"/>
        <end position="512"/>
    </location>
</feature>
<gene>
    <name evidence="7" type="ORF">OKIOD_LOCUS2536</name>
</gene>
<evidence type="ECO:0000313" key="8">
    <source>
        <dbReference type="Proteomes" id="UP001158576"/>
    </source>
</evidence>
<name>A0ABN7RXV2_OIKDI</name>
<organism evidence="7 8">
    <name type="scientific">Oikopleura dioica</name>
    <name type="common">Tunicate</name>
    <dbReference type="NCBI Taxonomy" id="34765"/>
    <lineage>
        <taxon>Eukaryota</taxon>
        <taxon>Metazoa</taxon>
        <taxon>Chordata</taxon>
        <taxon>Tunicata</taxon>
        <taxon>Appendicularia</taxon>
        <taxon>Copelata</taxon>
        <taxon>Oikopleuridae</taxon>
        <taxon>Oikopleura</taxon>
    </lineage>
</organism>
<feature type="transmembrane region" description="Helical" evidence="5">
    <location>
        <begin position="39"/>
        <end position="60"/>
    </location>
</feature>
<evidence type="ECO:0000313" key="7">
    <source>
        <dbReference type="EMBL" id="CAG5085718.1"/>
    </source>
</evidence>
<feature type="transmembrane region" description="Helical" evidence="5">
    <location>
        <begin position="325"/>
        <end position="348"/>
    </location>
</feature>
<feature type="transmembrane region" description="Helical" evidence="5">
    <location>
        <begin position="146"/>
        <end position="167"/>
    </location>
</feature>
<proteinExistence type="predicted"/>
<feature type="transmembrane region" description="Helical" evidence="5">
    <location>
        <begin position="193"/>
        <end position="213"/>
    </location>
</feature>
<feature type="transmembrane region" description="Helical" evidence="5">
    <location>
        <begin position="220"/>
        <end position="241"/>
    </location>
</feature>
<keyword evidence="8" id="KW-1185">Reference proteome</keyword>
<protein>
    <submittedName>
        <fullName evidence="7">Oidioi.mRNA.OKI2018_I69.PAR.g10978.t1.cds</fullName>
    </submittedName>
</protein>
<feature type="transmembrane region" description="Helical" evidence="5">
    <location>
        <begin position="12"/>
        <end position="33"/>
    </location>
</feature>
<evidence type="ECO:0000256" key="3">
    <source>
        <dbReference type="ARBA" id="ARBA00022989"/>
    </source>
</evidence>